<organism evidence="7 8">
    <name type="scientific">Paraglomus brasilianum</name>
    <dbReference type="NCBI Taxonomy" id="144538"/>
    <lineage>
        <taxon>Eukaryota</taxon>
        <taxon>Fungi</taxon>
        <taxon>Fungi incertae sedis</taxon>
        <taxon>Mucoromycota</taxon>
        <taxon>Glomeromycotina</taxon>
        <taxon>Glomeromycetes</taxon>
        <taxon>Paraglomerales</taxon>
        <taxon>Paraglomeraceae</taxon>
        <taxon>Paraglomus</taxon>
    </lineage>
</organism>
<dbReference type="Gene3D" id="3.30.920.20">
    <property type="entry name" value="Gas2-like domain"/>
    <property type="match status" value="1"/>
</dbReference>
<evidence type="ECO:0000256" key="3">
    <source>
        <dbReference type="ARBA" id="ARBA00023212"/>
    </source>
</evidence>
<keyword evidence="8" id="KW-1185">Reference proteome</keyword>
<feature type="compositionally biased region" description="Low complexity" evidence="5">
    <location>
        <begin position="368"/>
        <end position="383"/>
    </location>
</feature>
<keyword evidence="2" id="KW-0963">Cytoplasm</keyword>
<dbReference type="InterPro" id="IPR036534">
    <property type="entry name" value="GAR_dom_sf"/>
</dbReference>
<dbReference type="InterPro" id="IPR003108">
    <property type="entry name" value="GAR_dom"/>
</dbReference>
<dbReference type="InterPro" id="IPR013889">
    <property type="entry name" value="Karyogamy_KAR9"/>
</dbReference>
<reference evidence="7" key="1">
    <citation type="submission" date="2021-06" db="EMBL/GenBank/DDBJ databases">
        <authorList>
            <person name="Kallberg Y."/>
            <person name="Tangrot J."/>
            <person name="Rosling A."/>
        </authorList>
    </citation>
    <scope>NUCLEOTIDE SEQUENCE</scope>
    <source>
        <strain evidence="7">BR232B</strain>
    </source>
</reference>
<feature type="coiled-coil region" evidence="4">
    <location>
        <begin position="184"/>
        <end position="211"/>
    </location>
</feature>
<feature type="compositionally biased region" description="Polar residues" evidence="5">
    <location>
        <begin position="384"/>
        <end position="393"/>
    </location>
</feature>
<feature type="region of interest" description="Disordered" evidence="5">
    <location>
        <begin position="215"/>
        <end position="251"/>
    </location>
</feature>
<feature type="region of interest" description="Disordered" evidence="5">
    <location>
        <begin position="359"/>
        <end position="393"/>
    </location>
</feature>
<evidence type="ECO:0000256" key="4">
    <source>
        <dbReference type="SAM" id="Coils"/>
    </source>
</evidence>
<evidence type="ECO:0000259" key="6">
    <source>
        <dbReference type="PROSITE" id="PS51460"/>
    </source>
</evidence>
<dbReference type="EMBL" id="CAJVPI010000873">
    <property type="protein sequence ID" value="CAG8579041.1"/>
    <property type="molecule type" value="Genomic_DNA"/>
</dbReference>
<dbReference type="GO" id="GO:0008017">
    <property type="term" value="F:microtubule binding"/>
    <property type="evidence" value="ECO:0007669"/>
    <property type="project" value="InterPro"/>
</dbReference>
<dbReference type="SMART" id="SM00243">
    <property type="entry name" value="GAS2"/>
    <property type="match status" value="1"/>
</dbReference>
<dbReference type="PANTHER" id="PTHR37271">
    <property type="entry name" value="KARYOGAMY PROTEIN KAR9"/>
    <property type="match status" value="1"/>
</dbReference>
<feature type="domain" description="GAR" evidence="6">
    <location>
        <begin position="752"/>
        <end position="834"/>
    </location>
</feature>
<dbReference type="Pfam" id="PF02187">
    <property type="entry name" value="GAS2"/>
    <property type="match status" value="1"/>
</dbReference>
<dbReference type="SUPFAM" id="SSF143575">
    <property type="entry name" value="GAS2 domain-like"/>
    <property type="match status" value="1"/>
</dbReference>
<dbReference type="PANTHER" id="PTHR37271:SF1">
    <property type="entry name" value="KARYOGAMY PROTEIN KAR9"/>
    <property type="match status" value="1"/>
</dbReference>
<feature type="compositionally biased region" description="Low complexity" evidence="5">
    <location>
        <begin position="218"/>
        <end position="244"/>
    </location>
</feature>
<evidence type="ECO:0000256" key="2">
    <source>
        <dbReference type="ARBA" id="ARBA00022490"/>
    </source>
</evidence>
<dbReference type="GO" id="GO:0043332">
    <property type="term" value="C:mating projection tip"/>
    <property type="evidence" value="ECO:0007669"/>
    <property type="project" value="TreeGrafter"/>
</dbReference>
<dbReference type="Proteomes" id="UP000789739">
    <property type="component" value="Unassembled WGS sequence"/>
</dbReference>
<evidence type="ECO:0000256" key="5">
    <source>
        <dbReference type="SAM" id="MobiDB-lite"/>
    </source>
</evidence>
<comment type="subcellular location">
    <subcellularLocation>
        <location evidence="1">Cytoplasm</location>
        <location evidence="1">Cytoskeleton</location>
    </subcellularLocation>
</comment>
<evidence type="ECO:0000256" key="1">
    <source>
        <dbReference type="ARBA" id="ARBA00004245"/>
    </source>
</evidence>
<dbReference type="AlphaFoldDB" id="A0A9N9BVZ4"/>
<feature type="compositionally biased region" description="Basic and acidic residues" evidence="5">
    <location>
        <begin position="591"/>
        <end position="601"/>
    </location>
</feature>
<evidence type="ECO:0000313" key="7">
    <source>
        <dbReference type="EMBL" id="CAG8579041.1"/>
    </source>
</evidence>
<keyword evidence="4" id="KW-0175">Coiled coil</keyword>
<feature type="compositionally biased region" description="Polar residues" evidence="5">
    <location>
        <begin position="532"/>
        <end position="553"/>
    </location>
</feature>
<sequence>MPEPLSHHSSQRTSAEQYSGPNTLAHQVQTLHSLSTPNANIYHAISTPDLSLSNLLDTFSEAIKEFDNWLECAQLVILTLEETVRDGVPVRSISEVDVLIQRFTQNIALLKDLSVPILDRQKLDESIKDEGEDCETDSNSKKDYANKYDSSNILSTIGRIQNEWLETKQSFTKIKKEMTESKHRRELLETMDQILASIEELNTNIFEYQEQRHSGFTSSDDLPFPRLSSSPSSSSRPMTPATPSNNEFSSRSDIALMQLDSRMEPLSARIDYLRSRLSAPNAPSDSSGSLSKKHNLLTSRWDVLKQEIESLRDELKDDRWVGLFKQVTGQATQMMDSLDRAVRQCKDFFSRAINMSDSLSSRGGRGMSNNNSRYSQRNNNGSSAYSQNPIQPQIPINTKNYQRLYKQFDAKRKYYVPAVNKMLTMLGSEINNRTRRDSEIIQKYNTLKSRWGSILEGVRDVQQDMPQLETIMDTALIGSNSPPSSIPSSLASSPPISPSIRPIKGMFSPESGSPPKIPRTVSPYRSNRDRSLSPSGSNARSPSVRSKTPSPRTGSPYGGKSLYPPNGMRRADSPQSTDRSNNWPYNYPPDKYVDRYDRQYTPDKYSPYSPGQFHRSSSPQLGYDRSSNKLRSKSTSRPESPIRPMTARPMSTCPPISPAERPVTGIPRPVTSMSMRPRRTTPVTTSPGMASAFTRLSISPTPHMSKRRSETPSSIASDDQFGIDDDDDDRSGSPLSDTISSMHRDVPPYVPVKSDPLDVEVGKVVNGSPISVKVERVSGGTGRYYFGSERIGQTRKVQMCKLINSSNGGSKVMVRVGGGWQDLDMFLLNHSLSS</sequence>
<feature type="region of interest" description="Disordered" evidence="5">
    <location>
        <begin position="476"/>
        <end position="754"/>
    </location>
</feature>
<gene>
    <name evidence="7" type="ORF">PBRASI_LOCUS6518</name>
</gene>
<keyword evidence="3" id="KW-0206">Cytoskeleton</keyword>
<dbReference type="GO" id="GO:0051293">
    <property type="term" value="P:establishment of spindle localization"/>
    <property type="evidence" value="ECO:0007669"/>
    <property type="project" value="TreeGrafter"/>
</dbReference>
<dbReference type="GO" id="GO:0005816">
    <property type="term" value="C:spindle pole body"/>
    <property type="evidence" value="ECO:0007669"/>
    <property type="project" value="TreeGrafter"/>
</dbReference>
<protein>
    <submittedName>
        <fullName evidence="7">570_t:CDS:1</fullName>
    </submittedName>
</protein>
<feature type="compositionally biased region" description="Low complexity" evidence="5">
    <location>
        <begin position="477"/>
        <end position="503"/>
    </location>
</feature>
<dbReference type="OrthoDB" id="5559380at2759"/>
<name>A0A9N9BVZ4_9GLOM</name>
<comment type="caution">
    <text evidence="7">The sequence shown here is derived from an EMBL/GenBank/DDBJ whole genome shotgun (WGS) entry which is preliminary data.</text>
</comment>
<dbReference type="PROSITE" id="PS51460">
    <property type="entry name" value="GAR"/>
    <property type="match status" value="1"/>
</dbReference>
<dbReference type="GO" id="GO:0005938">
    <property type="term" value="C:cell cortex"/>
    <property type="evidence" value="ECO:0007669"/>
    <property type="project" value="TreeGrafter"/>
</dbReference>
<dbReference type="GO" id="GO:0030473">
    <property type="term" value="P:nuclear migration along microtubule"/>
    <property type="evidence" value="ECO:0007669"/>
    <property type="project" value="TreeGrafter"/>
</dbReference>
<proteinExistence type="predicted"/>
<evidence type="ECO:0000313" key="8">
    <source>
        <dbReference type="Proteomes" id="UP000789739"/>
    </source>
</evidence>
<feature type="compositionally biased region" description="Polar residues" evidence="5">
    <location>
        <begin position="573"/>
        <end position="584"/>
    </location>
</feature>
<accession>A0A9N9BVZ4</accession>
<dbReference type="Pfam" id="PF08580">
    <property type="entry name" value="KAR9"/>
    <property type="match status" value="1"/>
</dbReference>